<organism evidence="3">
    <name type="scientific">Drosophila grimshawi</name>
    <name type="common">Hawaiian fruit fly</name>
    <name type="synonym">Idiomyia grimshawi</name>
    <dbReference type="NCBI Taxonomy" id="7222"/>
    <lineage>
        <taxon>Eukaryota</taxon>
        <taxon>Metazoa</taxon>
        <taxon>Ecdysozoa</taxon>
        <taxon>Arthropoda</taxon>
        <taxon>Hexapoda</taxon>
        <taxon>Insecta</taxon>
        <taxon>Pterygota</taxon>
        <taxon>Neoptera</taxon>
        <taxon>Endopterygota</taxon>
        <taxon>Diptera</taxon>
        <taxon>Brachycera</taxon>
        <taxon>Muscomorpha</taxon>
        <taxon>Ephydroidea</taxon>
        <taxon>Drosophilidae</taxon>
        <taxon>Drosophila</taxon>
        <taxon>Hawaiian Drosophila</taxon>
    </lineage>
</organism>
<sequence length="81" mass="8789">MGIATNLITDGPPPDGRTPTDPCLLVESKRVNANLEYCFDLLSDHGVAAAVLLGNILSRLSKFSCEGVQEEPDRYDVILKD</sequence>
<dbReference type="EMBL" id="CH916378">
    <property type="protein sequence ID" value="EDV98574.1"/>
    <property type="molecule type" value="Genomic_DNA"/>
</dbReference>
<keyword evidence="3" id="KW-1185">Reference proteome</keyword>
<evidence type="ECO:0000256" key="1">
    <source>
        <dbReference type="SAM" id="MobiDB-lite"/>
    </source>
</evidence>
<dbReference type="HOGENOM" id="CLU_2576329_0_0_1"/>
<accession>B4JYV9</accession>
<proteinExistence type="predicted"/>
<protein>
    <submittedName>
        <fullName evidence="2">GH22374</fullName>
    </submittedName>
</protein>
<dbReference type="AlphaFoldDB" id="B4JYV9"/>
<gene>
    <name evidence="2" type="primary">Dgri\GH22374</name>
    <name evidence="2" type="ORF">Dgri_GH22374</name>
</gene>
<feature type="region of interest" description="Disordered" evidence="1">
    <location>
        <begin position="1"/>
        <end position="21"/>
    </location>
</feature>
<dbReference type="InParanoid" id="B4JYV9"/>
<evidence type="ECO:0000313" key="3">
    <source>
        <dbReference type="Proteomes" id="UP000001070"/>
    </source>
</evidence>
<evidence type="ECO:0000313" key="2">
    <source>
        <dbReference type="EMBL" id="EDV98574.1"/>
    </source>
</evidence>
<reference evidence="2 3" key="1">
    <citation type="journal article" date="2007" name="Nature">
        <title>Evolution of genes and genomes on the Drosophila phylogeny.</title>
        <authorList>
            <consortium name="Drosophila 12 Genomes Consortium"/>
            <person name="Clark A.G."/>
            <person name="Eisen M.B."/>
            <person name="Smith D.R."/>
            <person name="Bergman C.M."/>
            <person name="Oliver B."/>
            <person name="Markow T.A."/>
            <person name="Kaufman T.C."/>
            <person name="Kellis M."/>
            <person name="Gelbart W."/>
            <person name="Iyer V.N."/>
            <person name="Pollard D.A."/>
            <person name="Sackton T.B."/>
            <person name="Larracuente A.M."/>
            <person name="Singh N.D."/>
            <person name="Abad J.P."/>
            <person name="Abt D.N."/>
            <person name="Adryan B."/>
            <person name="Aguade M."/>
            <person name="Akashi H."/>
            <person name="Anderson W.W."/>
            <person name="Aquadro C.F."/>
            <person name="Ardell D.H."/>
            <person name="Arguello R."/>
            <person name="Artieri C.G."/>
            <person name="Barbash D.A."/>
            <person name="Barker D."/>
            <person name="Barsanti P."/>
            <person name="Batterham P."/>
            <person name="Batzoglou S."/>
            <person name="Begun D."/>
            <person name="Bhutkar A."/>
            <person name="Blanco E."/>
            <person name="Bosak S.A."/>
            <person name="Bradley R.K."/>
            <person name="Brand A.D."/>
            <person name="Brent M.R."/>
            <person name="Brooks A.N."/>
            <person name="Brown R.H."/>
            <person name="Butlin R.K."/>
            <person name="Caggese C."/>
            <person name="Calvi B.R."/>
            <person name="Bernardo de Carvalho A."/>
            <person name="Caspi A."/>
            <person name="Castrezana S."/>
            <person name="Celniker S.E."/>
            <person name="Chang J.L."/>
            <person name="Chapple C."/>
            <person name="Chatterji S."/>
            <person name="Chinwalla A."/>
            <person name="Civetta A."/>
            <person name="Clifton S.W."/>
            <person name="Comeron J.M."/>
            <person name="Costello J.C."/>
            <person name="Coyne J.A."/>
            <person name="Daub J."/>
            <person name="David R.G."/>
            <person name="Delcher A.L."/>
            <person name="Delehaunty K."/>
            <person name="Do C.B."/>
            <person name="Ebling H."/>
            <person name="Edwards K."/>
            <person name="Eickbush T."/>
            <person name="Evans J.D."/>
            <person name="Filipski A."/>
            <person name="Findeiss S."/>
            <person name="Freyhult E."/>
            <person name="Fulton L."/>
            <person name="Fulton R."/>
            <person name="Garcia A.C."/>
            <person name="Gardiner A."/>
            <person name="Garfield D.A."/>
            <person name="Garvin B.E."/>
            <person name="Gibson G."/>
            <person name="Gilbert D."/>
            <person name="Gnerre S."/>
            <person name="Godfrey J."/>
            <person name="Good R."/>
            <person name="Gotea V."/>
            <person name="Gravely B."/>
            <person name="Greenberg A.J."/>
            <person name="Griffiths-Jones S."/>
            <person name="Gross S."/>
            <person name="Guigo R."/>
            <person name="Gustafson E.A."/>
            <person name="Haerty W."/>
            <person name="Hahn M.W."/>
            <person name="Halligan D.L."/>
            <person name="Halpern A.L."/>
            <person name="Halter G.M."/>
            <person name="Han M.V."/>
            <person name="Heger A."/>
            <person name="Hillier L."/>
            <person name="Hinrichs A.S."/>
            <person name="Holmes I."/>
            <person name="Hoskins R.A."/>
            <person name="Hubisz M.J."/>
            <person name="Hultmark D."/>
            <person name="Huntley M.A."/>
            <person name="Jaffe D.B."/>
            <person name="Jagadeeshan S."/>
            <person name="Jeck W.R."/>
            <person name="Johnson J."/>
            <person name="Jones C.D."/>
            <person name="Jordan W.C."/>
            <person name="Karpen G.H."/>
            <person name="Kataoka E."/>
            <person name="Keightley P.D."/>
            <person name="Kheradpour P."/>
            <person name="Kirkness E.F."/>
            <person name="Koerich L.B."/>
            <person name="Kristiansen K."/>
            <person name="Kudrna D."/>
            <person name="Kulathinal R.J."/>
            <person name="Kumar S."/>
            <person name="Kwok R."/>
            <person name="Lander E."/>
            <person name="Langley C.H."/>
            <person name="Lapoint R."/>
            <person name="Lazzaro B.P."/>
            <person name="Lee S.J."/>
            <person name="Levesque L."/>
            <person name="Li R."/>
            <person name="Lin C.F."/>
            <person name="Lin M.F."/>
            <person name="Lindblad-Toh K."/>
            <person name="Llopart A."/>
            <person name="Long M."/>
            <person name="Low L."/>
            <person name="Lozovsky E."/>
            <person name="Lu J."/>
            <person name="Luo M."/>
            <person name="Machado C.A."/>
            <person name="Makalowski W."/>
            <person name="Marzo M."/>
            <person name="Matsuda M."/>
            <person name="Matzkin L."/>
            <person name="McAllister B."/>
            <person name="McBride C.S."/>
            <person name="McKernan B."/>
            <person name="McKernan K."/>
            <person name="Mendez-Lago M."/>
            <person name="Minx P."/>
            <person name="Mollenhauer M.U."/>
            <person name="Montooth K."/>
            <person name="Mount S.M."/>
            <person name="Mu X."/>
            <person name="Myers E."/>
            <person name="Negre B."/>
            <person name="Newfeld S."/>
            <person name="Nielsen R."/>
            <person name="Noor M.A."/>
            <person name="O'Grady P."/>
            <person name="Pachter L."/>
            <person name="Papaceit M."/>
            <person name="Parisi M.J."/>
            <person name="Parisi M."/>
            <person name="Parts L."/>
            <person name="Pedersen J.S."/>
            <person name="Pesole G."/>
            <person name="Phillippy A.M."/>
            <person name="Ponting C.P."/>
            <person name="Pop M."/>
            <person name="Porcelli D."/>
            <person name="Powell J.R."/>
            <person name="Prohaska S."/>
            <person name="Pruitt K."/>
            <person name="Puig M."/>
            <person name="Quesneville H."/>
            <person name="Ram K.R."/>
            <person name="Rand D."/>
            <person name="Rasmussen M.D."/>
            <person name="Reed L.K."/>
            <person name="Reenan R."/>
            <person name="Reily A."/>
            <person name="Remington K.A."/>
            <person name="Rieger T.T."/>
            <person name="Ritchie M.G."/>
            <person name="Robin C."/>
            <person name="Rogers Y.H."/>
            <person name="Rohde C."/>
            <person name="Rozas J."/>
            <person name="Rubenfield M.J."/>
            <person name="Ruiz A."/>
            <person name="Russo S."/>
            <person name="Salzberg S.L."/>
            <person name="Sanchez-Gracia A."/>
            <person name="Saranga D.J."/>
            <person name="Sato H."/>
            <person name="Schaeffer S.W."/>
            <person name="Schatz M.C."/>
            <person name="Schlenke T."/>
            <person name="Schwartz R."/>
            <person name="Segarra C."/>
            <person name="Singh R.S."/>
            <person name="Sirot L."/>
            <person name="Sirota M."/>
            <person name="Sisneros N.B."/>
            <person name="Smith C.D."/>
            <person name="Smith T.F."/>
            <person name="Spieth J."/>
            <person name="Stage D.E."/>
            <person name="Stark A."/>
            <person name="Stephan W."/>
            <person name="Strausberg R.L."/>
            <person name="Strempel S."/>
            <person name="Sturgill D."/>
            <person name="Sutton G."/>
            <person name="Sutton G.G."/>
            <person name="Tao W."/>
            <person name="Teichmann S."/>
            <person name="Tobari Y.N."/>
            <person name="Tomimura Y."/>
            <person name="Tsolas J.M."/>
            <person name="Valente V.L."/>
            <person name="Venter E."/>
            <person name="Venter J.C."/>
            <person name="Vicario S."/>
            <person name="Vieira F.G."/>
            <person name="Vilella A.J."/>
            <person name="Villasante A."/>
            <person name="Walenz B."/>
            <person name="Wang J."/>
            <person name="Wasserman M."/>
            <person name="Watts T."/>
            <person name="Wilson D."/>
            <person name="Wilson R.K."/>
            <person name="Wing R.A."/>
            <person name="Wolfner M.F."/>
            <person name="Wong A."/>
            <person name="Wong G.K."/>
            <person name="Wu C.I."/>
            <person name="Wu G."/>
            <person name="Yamamoto D."/>
            <person name="Yang H.P."/>
            <person name="Yang S.P."/>
            <person name="Yorke J.A."/>
            <person name="Yoshida K."/>
            <person name="Zdobnov E."/>
            <person name="Zhang P."/>
            <person name="Zhang Y."/>
            <person name="Zimin A.V."/>
            <person name="Baldwin J."/>
            <person name="Abdouelleil A."/>
            <person name="Abdulkadir J."/>
            <person name="Abebe A."/>
            <person name="Abera B."/>
            <person name="Abreu J."/>
            <person name="Acer S.C."/>
            <person name="Aftuck L."/>
            <person name="Alexander A."/>
            <person name="An P."/>
            <person name="Anderson E."/>
            <person name="Anderson S."/>
            <person name="Arachi H."/>
            <person name="Azer M."/>
            <person name="Bachantsang P."/>
            <person name="Barry A."/>
            <person name="Bayul T."/>
            <person name="Berlin A."/>
            <person name="Bessette D."/>
            <person name="Bloom T."/>
            <person name="Blye J."/>
            <person name="Boguslavskiy L."/>
            <person name="Bonnet C."/>
            <person name="Boukhgalter B."/>
            <person name="Bourzgui I."/>
            <person name="Brown A."/>
            <person name="Cahill P."/>
            <person name="Channer S."/>
            <person name="Cheshatsang Y."/>
            <person name="Chuda L."/>
            <person name="Citroen M."/>
            <person name="Collymore A."/>
            <person name="Cooke P."/>
            <person name="Costello M."/>
            <person name="D'Aco K."/>
            <person name="Daza R."/>
            <person name="De Haan G."/>
            <person name="DeGray S."/>
            <person name="DeMaso C."/>
            <person name="Dhargay N."/>
            <person name="Dooley K."/>
            <person name="Dooley E."/>
            <person name="Doricent M."/>
            <person name="Dorje P."/>
            <person name="Dorjee K."/>
            <person name="Dupes A."/>
            <person name="Elong R."/>
            <person name="Falk J."/>
            <person name="Farina A."/>
            <person name="Faro S."/>
            <person name="Ferguson D."/>
            <person name="Fisher S."/>
            <person name="Foley C.D."/>
            <person name="Franke A."/>
            <person name="Friedrich D."/>
            <person name="Gadbois L."/>
            <person name="Gearin G."/>
            <person name="Gearin C.R."/>
            <person name="Giannoukos G."/>
            <person name="Goode T."/>
            <person name="Graham J."/>
            <person name="Grandbois E."/>
            <person name="Grewal S."/>
            <person name="Gyaltsen K."/>
            <person name="Hafez N."/>
            <person name="Hagos B."/>
            <person name="Hall J."/>
            <person name="Henson C."/>
            <person name="Hollinger A."/>
            <person name="Honan T."/>
            <person name="Huard M.D."/>
            <person name="Hughes L."/>
            <person name="Hurhula B."/>
            <person name="Husby M.E."/>
            <person name="Kamat A."/>
            <person name="Kanga B."/>
            <person name="Kashin S."/>
            <person name="Khazanovich D."/>
            <person name="Kisner P."/>
            <person name="Lance K."/>
            <person name="Lara M."/>
            <person name="Lee W."/>
            <person name="Lennon N."/>
            <person name="Letendre F."/>
            <person name="LeVine R."/>
            <person name="Lipovsky A."/>
            <person name="Liu X."/>
            <person name="Liu J."/>
            <person name="Liu S."/>
            <person name="Lokyitsang T."/>
            <person name="Lokyitsang Y."/>
            <person name="Lubonja R."/>
            <person name="Lui A."/>
            <person name="MacDonald P."/>
            <person name="Magnisalis V."/>
            <person name="Maru K."/>
            <person name="Matthews C."/>
            <person name="McCusker W."/>
            <person name="McDonough S."/>
            <person name="Mehta T."/>
            <person name="Meldrim J."/>
            <person name="Meneus L."/>
            <person name="Mihai O."/>
            <person name="Mihalev A."/>
            <person name="Mihova T."/>
            <person name="Mittelman R."/>
            <person name="Mlenga V."/>
            <person name="Montmayeur A."/>
            <person name="Mulrain L."/>
            <person name="Navidi A."/>
            <person name="Naylor J."/>
            <person name="Negash T."/>
            <person name="Nguyen T."/>
            <person name="Nguyen N."/>
            <person name="Nicol R."/>
            <person name="Norbu C."/>
            <person name="Norbu N."/>
            <person name="Novod N."/>
            <person name="O'Neill B."/>
            <person name="Osman S."/>
            <person name="Markiewicz E."/>
            <person name="Oyono O.L."/>
            <person name="Patti C."/>
            <person name="Phunkhang P."/>
            <person name="Pierre F."/>
            <person name="Priest M."/>
            <person name="Raghuraman S."/>
            <person name="Rege F."/>
            <person name="Reyes R."/>
            <person name="Rise C."/>
            <person name="Rogov P."/>
            <person name="Ross K."/>
            <person name="Ryan E."/>
            <person name="Settipalli S."/>
            <person name="Shea T."/>
            <person name="Sherpa N."/>
            <person name="Shi L."/>
            <person name="Shih D."/>
            <person name="Sparrow T."/>
            <person name="Spaulding J."/>
            <person name="Stalker J."/>
            <person name="Stange-Thomann N."/>
            <person name="Stavropoulos S."/>
            <person name="Stone C."/>
            <person name="Strader C."/>
            <person name="Tesfaye S."/>
            <person name="Thomson T."/>
            <person name="Thoulutsang Y."/>
            <person name="Thoulutsang D."/>
            <person name="Topham K."/>
            <person name="Topping I."/>
            <person name="Tsamla T."/>
            <person name="Vassiliev H."/>
            <person name="Vo A."/>
            <person name="Wangchuk T."/>
            <person name="Wangdi T."/>
            <person name="Weiand M."/>
            <person name="Wilkinson J."/>
            <person name="Wilson A."/>
            <person name="Yadav S."/>
            <person name="Young G."/>
            <person name="Yu Q."/>
            <person name="Zembek L."/>
            <person name="Zhong D."/>
            <person name="Zimmer A."/>
            <person name="Zwirko Z."/>
            <person name="Jaffe D.B."/>
            <person name="Alvarez P."/>
            <person name="Brockman W."/>
            <person name="Butler J."/>
            <person name="Chin C."/>
            <person name="Gnerre S."/>
            <person name="Grabherr M."/>
            <person name="Kleber M."/>
            <person name="Mauceli E."/>
            <person name="MacCallum I."/>
        </authorList>
    </citation>
    <scope>NUCLEOTIDE SEQUENCE [LARGE SCALE GENOMIC DNA]</scope>
    <source>
        <strain evidence="3">Tucson 15287-2541.00</strain>
    </source>
</reference>
<dbReference type="Proteomes" id="UP000001070">
    <property type="component" value="Unassembled WGS sequence"/>
</dbReference>
<name>B4JYV9_DROGR</name>